<dbReference type="InterPro" id="IPR036249">
    <property type="entry name" value="Thioredoxin-like_sf"/>
</dbReference>
<dbReference type="Pfam" id="PF00462">
    <property type="entry name" value="Glutaredoxin"/>
    <property type="match status" value="1"/>
</dbReference>
<organism evidence="2">
    <name type="scientific">marine metagenome</name>
    <dbReference type="NCBI Taxonomy" id="408172"/>
    <lineage>
        <taxon>unclassified sequences</taxon>
        <taxon>metagenomes</taxon>
        <taxon>ecological metagenomes</taxon>
    </lineage>
</organism>
<dbReference type="InterPro" id="IPR051548">
    <property type="entry name" value="Grx-like_ET"/>
</dbReference>
<dbReference type="SUPFAM" id="SSF52833">
    <property type="entry name" value="Thioredoxin-like"/>
    <property type="match status" value="1"/>
</dbReference>
<evidence type="ECO:0000313" key="2">
    <source>
        <dbReference type="EMBL" id="SVD92700.1"/>
    </source>
</evidence>
<dbReference type="InterPro" id="IPR002109">
    <property type="entry name" value="Glutaredoxin"/>
</dbReference>
<dbReference type="GO" id="GO:0045454">
    <property type="term" value="P:cell redox homeostasis"/>
    <property type="evidence" value="ECO:0007669"/>
    <property type="project" value="TreeGrafter"/>
</dbReference>
<evidence type="ECO:0000259" key="1">
    <source>
        <dbReference type="Pfam" id="PF00462"/>
    </source>
</evidence>
<dbReference type="PROSITE" id="PS51354">
    <property type="entry name" value="GLUTAREDOXIN_2"/>
    <property type="match status" value="1"/>
</dbReference>
<dbReference type="PANTHER" id="PTHR34386">
    <property type="entry name" value="GLUTAREDOXIN"/>
    <property type="match status" value="1"/>
</dbReference>
<accession>A0A382ZBQ9</accession>
<protein>
    <recommendedName>
        <fullName evidence="1">Glutaredoxin domain-containing protein</fullName>
    </recommendedName>
</protein>
<dbReference type="Gene3D" id="3.40.30.10">
    <property type="entry name" value="Glutaredoxin"/>
    <property type="match status" value="1"/>
</dbReference>
<dbReference type="GO" id="GO:0009055">
    <property type="term" value="F:electron transfer activity"/>
    <property type="evidence" value="ECO:0007669"/>
    <property type="project" value="TreeGrafter"/>
</dbReference>
<dbReference type="AlphaFoldDB" id="A0A382ZBQ9"/>
<proteinExistence type="predicted"/>
<gene>
    <name evidence="2" type="ORF">METZ01_LOCUS445554</name>
</gene>
<dbReference type="EMBL" id="UINC01182466">
    <property type="protein sequence ID" value="SVD92700.1"/>
    <property type="molecule type" value="Genomic_DNA"/>
</dbReference>
<reference evidence="2" key="1">
    <citation type="submission" date="2018-05" db="EMBL/GenBank/DDBJ databases">
        <authorList>
            <person name="Lanie J.A."/>
            <person name="Ng W.-L."/>
            <person name="Kazmierczak K.M."/>
            <person name="Andrzejewski T.M."/>
            <person name="Davidsen T.M."/>
            <person name="Wayne K.J."/>
            <person name="Tettelin H."/>
            <person name="Glass J.I."/>
            <person name="Rusch D."/>
            <person name="Podicherti R."/>
            <person name="Tsui H.-C.T."/>
            <person name="Winkler M.E."/>
        </authorList>
    </citation>
    <scope>NUCLEOTIDE SEQUENCE</scope>
</reference>
<feature type="domain" description="Glutaredoxin" evidence="1">
    <location>
        <begin position="7"/>
        <end position="64"/>
    </location>
</feature>
<dbReference type="PANTHER" id="PTHR34386:SF1">
    <property type="entry name" value="GLUTAREDOXIN-LIKE PROTEIN NRDH"/>
    <property type="match status" value="1"/>
</dbReference>
<dbReference type="CDD" id="cd02976">
    <property type="entry name" value="NrdH"/>
    <property type="match status" value="1"/>
</dbReference>
<name>A0A382ZBQ9_9ZZZZ</name>
<sequence>MEYSKTITVYGADWCSDCKRSKRVLDSRHIEYVWIDIDNNASALETVKSLNQGKRVLPTIVFPDGDVLVEPTDSELSSKL</sequence>